<dbReference type="CDD" id="cd03425">
    <property type="entry name" value="NUDIX_MutT_NudA_like"/>
    <property type="match status" value="1"/>
</dbReference>
<dbReference type="AlphaFoldDB" id="A0A378NV40"/>
<proteinExistence type="inferred from homology"/>
<reference evidence="4 5" key="1">
    <citation type="submission" date="2018-06" db="EMBL/GenBank/DDBJ databases">
        <authorList>
            <consortium name="Pathogen Informatics"/>
            <person name="Doyle S."/>
        </authorList>
    </citation>
    <scope>NUCLEOTIDE SEQUENCE [LARGE SCALE GENOMIC DNA]</scope>
    <source>
        <strain evidence="4 5">NCTC10571</strain>
    </source>
</reference>
<name>A0A378NV40_9FIRM</name>
<dbReference type="InterPro" id="IPR007553">
    <property type="entry name" value="2-thiour_desulf"/>
</dbReference>
<dbReference type="RefSeq" id="WP_115151858.1">
    <property type="nucleotide sequence ID" value="NZ_UGPP01000001.1"/>
</dbReference>
<feature type="domain" description="Nudix hydrolase" evidence="3">
    <location>
        <begin position="2"/>
        <end position="128"/>
    </location>
</feature>
<evidence type="ECO:0000256" key="2">
    <source>
        <dbReference type="RuleBase" id="RU003476"/>
    </source>
</evidence>
<dbReference type="PRINTS" id="PR00502">
    <property type="entry name" value="NUDIXFAMILY"/>
</dbReference>
<gene>
    <name evidence="4" type="primary">nudG</name>
    <name evidence="4" type="ORF">NCTC10571_01705</name>
</gene>
<dbReference type="GO" id="GO:0016787">
    <property type="term" value="F:hydrolase activity"/>
    <property type="evidence" value="ECO:0007669"/>
    <property type="project" value="UniProtKB-KW"/>
</dbReference>
<dbReference type="PROSITE" id="PS00893">
    <property type="entry name" value="NUDIX_BOX"/>
    <property type="match status" value="1"/>
</dbReference>
<organism evidence="4 5">
    <name type="scientific">Megamonas hypermegale</name>
    <dbReference type="NCBI Taxonomy" id="158847"/>
    <lineage>
        <taxon>Bacteria</taxon>
        <taxon>Bacillati</taxon>
        <taxon>Bacillota</taxon>
        <taxon>Negativicutes</taxon>
        <taxon>Selenomonadales</taxon>
        <taxon>Selenomonadaceae</taxon>
        <taxon>Megamonas</taxon>
    </lineage>
</organism>
<dbReference type="PANTHER" id="PTHR30087:SF1">
    <property type="entry name" value="HYPOTHETICAL CYTOSOLIC PROTEIN"/>
    <property type="match status" value="1"/>
</dbReference>
<dbReference type="PROSITE" id="PS51462">
    <property type="entry name" value="NUDIX"/>
    <property type="match status" value="1"/>
</dbReference>
<dbReference type="Proteomes" id="UP000255234">
    <property type="component" value="Unassembled WGS sequence"/>
</dbReference>
<dbReference type="Pfam" id="PF00293">
    <property type="entry name" value="NUDIX"/>
    <property type="match status" value="1"/>
</dbReference>
<dbReference type="InterPro" id="IPR000086">
    <property type="entry name" value="NUDIX_hydrolase_dom"/>
</dbReference>
<dbReference type="SUPFAM" id="SSF55811">
    <property type="entry name" value="Nudix"/>
    <property type="match status" value="1"/>
</dbReference>
<dbReference type="Pfam" id="PF04463">
    <property type="entry name" value="2-thiour_desulf"/>
    <property type="match status" value="1"/>
</dbReference>
<dbReference type="EC" id="3.6.1.-" evidence="4"/>
<dbReference type="InterPro" id="IPR015797">
    <property type="entry name" value="NUDIX_hydrolase-like_dom_sf"/>
</dbReference>
<keyword evidence="1 2" id="KW-0378">Hydrolase</keyword>
<accession>A0A378NV40</accession>
<dbReference type="EMBL" id="UGPP01000001">
    <property type="protein sequence ID" value="STY71549.1"/>
    <property type="molecule type" value="Genomic_DNA"/>
</dbReference>
<evidence type="ECO:0000313" key="4">
    <source>
        <dbReference type="EMBL" id="STY71549.1"/>
    </source>
</evidence>
<evidence type="ECO:0000256" key="1">
    <source>
        <dbReference type="ARBA" id="ARBA00022801"/>
    </source>
</evidence>
<comment type="similarity">
    <text evidence="2">Belongs to the Nudix hydrolase family.</text>
</comment>
<dbReference type="InterPro" id="IPR020084">
    <property type="entry name" value="NUDIX_hydrolase_CS"/>
</dbReference>
<dbReference type="Gene3D" id="3.90.79.10">
    <property type="entry name" value="Nucleoside Triphosphate Pyrophosphohydrolase"/>
    <property type="match status" value="1"/>
</dbReference>
<dbReference type="PANTHER" id="PTHR30087">
    <property type="entry name" value="INNER MEMBRANE PROTEIN"/>
    <property type="match status" value="1"/>
</dbReference>
<protein>
    <submittedName>
        <fullName evidence="4">CTP pyrophosphohydrolase</fullName>
        <ecNumber evidence="4">3.6.1.-</ecNumber>
    </submittedName>
</protein>
<dbReference type="InterPro" id="IPR020476">
    <property type="entry name" value="Nudix_hydrolase"/>
</dbReference>
<evidence type="ECO:0000313" key="5">
    <source>
        <dbReference type="Proteomes" id="UP000255234"/>
    </source>
</evidence>
<sequence length="268" mass="30556">MKSIRVVAAIIKDNDKILATKRSYGEFKGGWEFPGGKIEEGEDKKTALIREIKEELNANIEIDSYFATIDYTYPNFHMIMDCYICSIDDFVINEEIHDEAKWLTKDELDSVNWLAADEKIVNKLKIYLSSKIAVSACLLGDNCKYNGKNNYNEEIEHLLKDKEVYKICPELLTGLSIPRKPVEIKDNKVITQDNEDMTEIFLHGVDMAWEKLKDKNIDLAILKANSPTCGSKTIYDGTFSHTLVEGNGLFAKLLKDNKIMVISEKDIE</sequence>
<evidence type="ECO:0000259" key="3">
    <source>
        <dbReference type="PROSITE" id="PS51462"/>
    </source>
</evidence>